<evidence type="ECO:0000313" key="6">
    <source>
        <dbReference type="EMBL" id="PPK82990.1"/>
    </source>
</evidence>
<keyword evidence="7" id="KW-1185">Reference proteome</keyword>
<dbReference type="RefSeq" id="WP_104433384.1">
    <property type="nucleotide sequence ID" value="NZ_PTJA01000001.1"/>
</dbReference>
<keyword evidence="2" id="KW-0678">Repressor</keyword>
<dbReference type="GO" id="GO:0045947">
    <property type="term" value="P:negative regulation of translational initiation"/>
    <property type="evidence" value="ECO:0007669"/>
    <property type="project" value="TreeGrafter"/>
</dbReference>
<name>A0A2S6HY42_9FIRM</name>
<dbReference type="Proteomes" id="UP000237749">
    <property type="component" value="Unassembled WGS sequence"/>
</dbReference>
<evidence type="ECO:0000256" key="1">
    <source>
        <dbReference type="ARBA" id="ARBA00022490"/>
    </source>
</evidence>
<evidence type="ECO:0000256" key="3">
    <source>
        <dbReference type="ARBA" id="ARBA00022795"/>
    </source>
</evidence>
<dbReference type="GO" id="GO:0005829">
    <property type="term" value="C:cytosol"/>
    <property type="evidence" value="ECO:0007669"/>
    <property type="project" value="TreeGrafter"/>
</dbReference>
<dbReference type="GO" id="GO:0044781">
    <property type="term" value="P:bacterial-type flagellum organization"/>
    <property type="evidence" value="ECO:0007669"/>
    <property type="project" value="UniProtKB-KW"/>
</dbReference>
<dbReference type="GO" id="GO:0048027">
    <property type="term" value="F:mRNA 5'-UTR binding"/>
    <property type="evidence" value="ECO:0007669"/>
    <property type="project" value="TreeGrafter"/>
</dbReference>
<reference evidence="6 7" key="1">
    <citation type="submission" date="2018-02" db="EMBL/GenBank/DDBJ databases">
        <title>Genomic Encyclopedia of Archaeal and Bacterial Type Strains, Phase II (KMG-II): from individual species to whole genera.</title>
        <authorList>
            <person name="Goeker M."/>
        </authorList>
    </citation>
    <scope>NUCLEOTIDE SEQUENCE [LARGE SCALE GENOMIC DNA]</scope>
    <source>
        <strain evidence="6 7">DSM 3808</strain>
    </source>
</reference>
<protein>
    <submittedName>
        <fullName evidence="6">Carbon storage regulator CsrA</fullName>
    </submittedName>
</protein>
<dbReference type="PANTHER" id="PTHR34984">
    <property type="entry name" value="CARBON STORAGE REGULATOR"/>
    <property type="match status" value="1"/>
</dbReference>
<sequence length="67" mass="7618">MLSLGRNPGEYLVINGNIVIQVVSVEGDLRLAIDAPKDISIVRGEIYEKGHPIPQCLKKLRERHLRW</sequence>
<keyword evidence="1" id="KW-0963">Cytoplasm</keyword>
<evidence type="ECO:0000256" key="5">
    <source>
        <dbReference type="ARBA" id="ARBA00022884"/>
    </source>
</evidence>
<evidence type="ECO:0000256" key="2">
    <source>
        <dbReference type="ARBA" id="ARBA00022491"/>
    </source>
</evidence>
<dbReference type="Pfam" id="PF02599">
    <property type="entry name" value="CsrA"/>
    <property type="match status" value="1"/>
</dbReference>
<dbReference type="OrthoDB" id="9809061at2"/>
<dbReference type="PANTHER" id="PTHR34984:SF1">
    <property type="entry name" value="CARBON STORAGE REGULATOR"/>
    <property type="match status" value="1"/>
</dbReference>
<accession>A0A2S6HY42</accession>
<dbReference type="EMBL" id="PTJA01000001">
    <property type="protein sequence ID" value="PPK82990.1"/>
    <property type="molecule type" value="Genomic_DNA"/>
</dbReference>
<comment type="caution">
    <text evidence="6">The sequence shown here is derived from an EMBL/GenBank/DDBJ whole genome shotgun (WGS) entry which is preliminary data.</text>
</comment>
<proteinExistence type="predicted"/>
<organism evidence="6 7">
    <name type="scientific">Lacrimispora xylanisolvens</name>
    <dbReference type="NCBI Taxonomy" id="384636"/>
    <lineage>
        <taxon>Bacteria</taxon>
        <taxon>Bacillati</taxon>
        <taxon>Bacillota</taxon>
        <taxon>Clostridia</taxon>
        <taxon>Lachnospirales</taxon>
        <taxon>Lachnospiraceae</taxon>
        <taxon>Lacrimispora</taxon>
    </lineage>
</organism>
<dbReference type="SUPFAM" id="SSF117130">
    <property type="entry name" value="CsrA-like"/>
    <property type="match status" value="1"/>
</dbReference>
<keyword evidence="5" id="KW-0694">RNA-binding</keyword>
<evidence type="ECO:0000256" key="4">
    <source>
        <dbReference type="ARBA" id="ARBA00022845"/>
    </source>
</evidence>
<dbReference type="Gene3D" id="2.60.40.4380">
    <property type="entry name" value="Translational regulator CsrA"/>
    <property type="match status" value="1"/>
</dbReference>
<gene>
    <name evidence="6" type="ORF">BXY41_10146</name>
</gene>
<dbReference type="GO" id="GO:0006109">
    <property type="term" value="P:regulation of carbohydrate metabolic process"/>
    <property type="evidence" value="ECO:0007669"/>
    <property type="project" value="InterPro"/>
</dbReference>
<keyword evidence="3" id="KW-1005">Bacterial flagellum biogenesis</keyword>
<dbReference type="InterPro" id="IPR036107">
    <property type="entry name" value="CsrA_sf"/>
</dbReference>
<evidence type="ECO:0000313" key="7">
    <source>
        <dbReference type="Proteomes" id="UP000237749"/>
    </source>
</evidence>
<dbReference type="GO" id="GO:0006402">
    <property type="term" value="P:mRNA catabolic process"/>
    <property type="evidence" value="ECO:0007669"/>
    <property type="project" value="InterPro"/>
</dbReference>
<dbReference type="AlphaFoldDB" id="A0A2S6HY42"/>
<dbReference type="InterPro" id="IPR003751">
    <property type="entry name" value="CsrA"/>
</dbReference>
<keyword evidence="4" id="KW-0810">Translation regulation</keyword>